<feature type="domain" description="EF-hand" evidence="18">
    <location>
        <begin position="431"/>
        <end position="466"/>
    </location>
</feature>
<dbReference type="InParanoid" id="W7XEA8"/>
<reference evidence="20" key="1">
    <citation type="journal article" date="2006" name="PLoS Biol.">
        <title>Macronuclear genome sequence of the ciliate Tetrahymena thermophila, a model eukaryote.</title>
        <authorList>
            <person name="Eisen J.A."/>
            <person name="Coyne R.S."/>
            <person name="Wu M."/>
            <person name="Wu D."/>
            <person name="Thiagarajan M."/>
            <person name="Wortman J.R."/>
            <person name="Badger J.H."/>
            <person name="Ren Q."/>
            <person name="Amedeo P."/>
            <person name="Jones K.M."/>
            <person name="Tallon L.J."/>
            <person name="Delcher A.L."/>
            <person name="Salzberg S.L."/>
            <person name="Silva J.C."/>
            <person name="Haas B.J."/>
            <person name="Majoros W.H."/>
            <person name="Farzad M."/>
            <person name="Carlton J.M."/>
            <person name="Smith R.K. Jr."/>
            <person name="Garg J."/>
            <person name="Pearlman R.E."/>
            <person name="Karrer K.M."/>
            <person name="Sun L."/>
            <person name="Manning G."/>
            <person name="Elde N.C."/>
            <person name="Turkewitz A.P."/>
            <person name="Asai D.J."/>
            <person name="Wilkes D.E."/>
            <person name="Wang Y."/>
            <person name="Cai H."/>
            <person name="Collins K."/>
            <person name="Stewart B.A."/>
            <person name="Lee S.R."/>
            <person name="Wilamowska K."/>
            <person name="Weinberg Z."/>
            <person name="Ruzzo W.L."/>
            <person name="Wloga D."/>
            <person name="Gaertig J."/>
            <person name="Frankel J."/>
            <person name="Tsao C.-C."/>
            <person name="Gorovsky M.A."/>
            <person name="Keeling P.J."/>
            <person name="Waller R.F."/>
            <person name="Patron N.J."/>
            <person name="Cherry J.M."/>
            <person name="Stover N.A."/>
            <person name="Krieger C.J."/>
            <person name="del Toro C."/>
            <person name="Ryder H.F."/>
            <person name="Williamson S.C."/>
            <person name="Barbeau R.A."/>
            <person name="Hamilton E.P."/>
            <person name="Orias E."/>
        </authorList>
    </citation>
    <scope>NUCLEOTIDE SEQUENCE [LARGE SCALE GENOMIC DNA]</scope>
    <source>
        <strain evidence="20">SB210</strain>
    </source>
</reference>
<feature type="domain" description="Protein kinase" evidence="17">
    <location>
        <begin position="50"/>
        <end position="297"/>
    </location>
</feature>
<evidence type="ECO:0000256" key="4">
    <source>
        <dbReference type="ARBA" id="ARBA00022527"/>
    </source>
</evidence>
<dbReference type="Proteomes" id="UP000009168">
    <property type="component" value="Unassembled WGS sequence"/>
</dbReference>
<dbReference type="SMART" id="SM00220">
    <property type="entry name" value="S_TKc"/>
    <property type="match status" value="1"/>
</dbReference>
<dbReference type="InterPro" id="IPR018247">
    <property type="entry name" value="EF_Hand_1_Ca_BS"/>
</dbReference>
<dbReference type="EMBL" id="GG662260">
    <property type="protein sequence ID" value="EWS71214.1"/>
    <property type="molecule type" value="Genomic_DNA"/>
</dbReference>
<feature type="domain" description="EF-hand" evidence="18">
    <location>
        <begin position="347"/>
        <end position="382"/>
    </location>
</feature>
<dbReference type="PANTHER" id="PTHR24349">
    <property type="entry name" value="SERINE/THREONINE-PROTEIN KINASE"/>
    <property type="match status" value="1"/>
</dbReference>
<evidence type="ECO:0000256" key="8">
    <source>
        <dbReference type="ARBA" id="ARBA00022741"/>
    </source>
</evidence>
<keyword evidence="6" id="KW-0479">Metal-binding</keyword>
<evidence type="ECO:0000256" key="16">
    <source>
        <dbReference type="SAM" id="MobiDB-lite"/>
    </source>
</evidence>
<dbReference type="GO" id="GO:0005524">
    <property type="term" value="F:ATP binding"/>
    <property type="evidence" value="ECO:0007669"/>
    <property type="project" value="UniProtKB-UniRule"/>
</dbReference>
<dbReference type="PROSITE" id="PS50011">
    <property type="entry name" value="PROTEIN_KINASE_DOM"/>
    <property type="match status" value="1"/>
</dbReference>
<comment type="subunit">
    <text evidence="2">Monomer.</text>
</comment>
<feature type="binding site" evidence="15">
    <location>
        <position position="80"/>
    </location>
    <ligand>
        <name>ATP</name>
        <dbReference type="ChEBI" id="CHEBI:30616"/>
    </ligand>
</feature>
<dbReference type="PROSITE" id="PS00108">
    <property type="entry name" value="PROTEIN_KINASE_ST"/>
    <property type="match status" value="1"/>
</dbReference>
<evidence type="ECO:0000313" key="20">
    <source>
        <dbReference type="Proteomes" id="UP000009168"/>
    </source>
</evidence>
<evidence type="ECO:0000256" key="15">
    <source>
        <dbReference type="PROSITE-ProRule" id="PRU10141"/>
    </source>
</evidence>
<comment type="catalytic activity">
    <reaction evidence="14">
        <text>L-seryl-[protein] + ATP = O-phospho-L-seryl-[protein] + ADP + H(+)</text>
        <dbReference type="Rhea" id="RHEA:17989"/>
        <dbReference type="Rhea" id="RHEA-COMP:9863"/>
        <dbReference type="Rhea" id="RHEA-COMP:11604"/>
        <dbReference type="ChEBI" id="CHEBI:15378"/>
        <dbReference type="ChEBI" id="CHEBI:29999"/>
        <dbReference type="ChEBI" id="CHEBI:30616"/>
        <dbReference type="ChEBI" id="CHEBI:83421"/>
        <dbReference type="ChEBI" id="CHEBI:456216"/>
        <dbReference type="EC" id="2.7.11.1"/>
    </reaction>
</comment>
<evidence type="ECO:0000259" key="17">
    <source>
        <dbReference type="PROSITE" id="PS50011"/>
    </source>
</evidence>
<dbReference type="AlphaFoldDB" id="W7XEA8"/>
<keyword evidence="11 15" id="KW-0067">ATP-binding</keyword>
<dbReference type="InterPro" id="IPR002048">
    <property type="entry name" value="EF_hand_dom"/>
</dbReference>
<feature type="region of interest" description="Disordered" evidence="16">
    <location>
        <begin position="512"/>
        <end position="545"/>
    </location>
</feature>
<evidence type="ECO:0000256" key="6">
    <source>
        <dbReference type="ARBA" id="ARBA00022723"/>
    </source>
</evidence>
<accession>W7XEA8</accession>
<comment type="similarity">
    <text evidence="12">Belongs to the protein kinase superfamily. Ser/Thr protein kinase family. CDPK subfamily.</text>
</comment>
<feature type="compositionally biased region" description="Low complexity" evidence="16">
    <location>
        <begin position="513"/>
        <end position="527"/>
    </location>
</feature>
<dbReference type="Gene3D" id="1.10.510.10">
    <property type="entry name" value="Transferase(Phosphotransferase) domain 1"/>
    <property type="match status" value="1"/>
</dbReference>
<dbReference type="EC" id="2.7.11.1" evidence="3"/>
<dbReference type="InterPro" id="IPR017441">
    <property type="entry name" value="Protein_kinase_ATP_BS"/>
</dbReference>
<dbReference type="InterPro" id="IPR011009">
    <property type="entry name" value="Kinase-like_dom_sf"/>
</dbReference>
<keyword evidence="20" id="KW-1185">Reference proteome</keyword>
<dbReference type="PROSITE" id="PS50222">
    <property type="entry name" value="EF_HAND_2"/>
    <property type="match status" value="2"/>
</dbReference>
<dbReference type="FunFam" id="3.30.200.20:FF:000315">
    <property type="entry name" value="Calcium-dependent protein kinase 3"/>
    <property type="match status" value="1"/>
</dbReference>
<dbReference type="InterPro" id="IPR008271">
    <property type="entry name" value="Ser/Thr_kinase_AS"/>
</dbReference>
<dbReference type="OrthoDB" id="541276at2759"/>
<evidence type="ECO:0000256" key="1">
    <source>
        <dbReference type="ARBA" id="ARBA00001946"/>
    </source>
</evidence>
<keyword evidence="10" id="KW-0106">Calcium</keyword>
<dbReference type="GO" id="GO:0005509">
    <property type="term" value="F:calcium ion binding"/>
    <property type="evidence" value="ECO:0007669"/>
    <property type="project" value="InterPro"/>
</dbReference>
<comment type="catalytic activity">
    <reaction evidence="13">
        <text>L-threonyl-[protein] + ATP = O-phospho-L-threonyl-[protein] + ADP + H(+)</text>
        <dbReference type="Rhea" id="RHEA:46608"/>
        <dbReference type="Rhea" id="RHEA-COMP:11060"/>
        <dbReference type="Rhea" id="RHEA-COMP:11605"/>
        <dbReference type="ChEBI" id="CHEBI:15378"/>
        <dbReference type="ChEBI" id="CHEBI:30013"/>
        <dbReference type="ChEBI" id="CHEBI:30616"/>
        <dbReference type="ChEBI" id="CHEBI:61977"/>
        <dbReference type="ChEBI" id="CHEBI:456216"/>
        <dbReference type="EC" id="2.7.11.1"/>
    </reaction>
</comment>
<protein>
    <recommendedName>
        <fullName evidence="3">non-specific serine/threonine protein kinase</fullName>
        <ecNumber evidence="3">2.7.11.1</ecNumber>
    </recommendedName>
</protein>
<dbReference type="CDD" id="cd05117">
    <property type="entry name" value="STKc_CAMK"/>
    <property type="match status" value="1"/>
</dbReference>
<dbReference type="InterPro" id="IPR011992">
    <property type="entry name" value="EF-hand-dom_pair"/>
</dbReference>
<proteinExistence type="inferred from homology"/>
<evidence type="ECO:0000256" key="9">
    <source>
        <dbReference type="ARBA" id="ARBA00022777"/>
    </source>
</evidence>
<evidence type="ECO:0000256" key="13">
    <source>
        <dbReference type="ARBA" id="ARBA00047899"/>
    </source>
</evidence>
<dbReference type="RefSeq" id="XP_012656267.1">
    <property type="nucleotide sequence ID" value="XM_012800813.1"/>
</dbReference>
<evidence type="ECO:0000256" key="2">
    <source>
        <dbReference type="ARBA" id="ARBA00011245"/>
    </source>
</evidence>
<dbReference type="InterPro" id="IPR050205">
    <property type="entry name" value="CDPK_Ser/Thr_kinases"/>
</dbReference>
<dbReference type="InterPro" id="IPR000719">
    <property type="entry name" value="Prot_kinase_dom"/>
</dbReference>
<keyword evidence="9 19" id="KW-0418">Kinase</keyword>
<dbReference type="PROSITE" id="PS00107">
    <property type="entry name" value="PROTEIN_KINASE_ATP"/>
    <property type="match status" value="1"/>
</dbReference>
<evidence type="ECO:0000313" key="19">
    <source>
        <dbReference type="EMBL" id="EWS71214.1"/>
    </source>
</evidence>
<evidence type="ECO:0000256" key="7">
    <source>
        <dbReference type="ARBA" id="ARBA00022737"/>
    </source>
</evidence>
<keyword evidence="5" id="KW-0808">Transferase</keyword>
<evidence type="ECO:0000256" key="5">
    <source>
        <dbReference type="ARBA" id="ARBA00022679"/>
    </source>
</evidence>
<evidence type="ECO:0000256" key="12">
    <source>
        <dbReference type="ARBA" id="ARBA00024334"/>
    </source>
</evidence>
<evidence type="ECO:0000256" key="14">
    <source>
        <dbReference type="ARBA" id="ARBA00048679"/>
    </source>
</evidence>
<dbReference type="SUPFAM" id="SSF47473">
    <property type="entry name" value="EF-hand"/>
    <property type="match status" value="1"/>
</dbReference>
<evidence type="ECO:0000259" key="18">
    <source>
        <dbReference type="PROSITE" id="PS50222"/>
    </source>
</evidence>
<dbReference type="Gene3D" id="1.10.238.10">
    <property type="entry name" value="EF-hand"/>
    <property type="match status" value="2"/>
</dbReference>
<keyword evidence="7" id="KW-0677">Repeat</keyword>
<sequence length="564" mass="66325">MGCAKSVEVKKSIASQRRISNTRIKQLDWYDKDDKNETTIASIENIDYFYEIIKPLGKGTYGCVYHAKQKREPQREVAIKVISLNNIDKLPLQYVKREVQISKILDHPNIIKFIETYIDKKNIYIVMEYCSGGSLLEWTFKEGDVLDVMKKLFYAVNYMHSRNVIHRDLKLENILFESESQNSDIKIIDFGLAKKVGDDDRRHTMVGSVAYMAPEVMFNKSYNKSCDVWSLGIIMYRLICGQLPFKSQQQIHDAKLYFDNPIWKTISKEGKDLIRRMIVYNPKIRITIQDALKHKWFSLRNTTLKLTQVIKKSHNLKLLDRLSHYNYLNQFKKEVISIFIKNFLSKKKELHMRNLFRTLDEEQKGYMTQEDLQDIMEKVGIQANEQTKSFCNNFLRQLTNNSKEEQQQFQHADILQYSDFLSACLGQDILQDKECLIEVFNYIDADQNGYINEDDIKTALQREGRQLFEIKFMDLVSEIDFYFDHNRRLNFDRFCQCVGCTKSIIQLNKLTNSGESDSESSQSVKSKVASDEQLDKHKVQNQNLEQVDEQLVKKVFNEKSERNE</sequence>
<dbReference type="FunFam" id="1.10.510.10:FF:000571">
    <property type="entry name" value="Maternal embryonic leucine zipper kinase"/>
    <property type="match status" value="1"/>
</dbReference>
<dbReference type="SMART" id="SM00054">
    <property type="entry name" value="EFh"/>
    <property type="match status" value="2"/>
</dbReference>
<dbReference type="Gene3D" id="3.30.200.20">
    <property type="entry name" value="Phosphorylase Kinase, domain 1"/>
    <property type="match status" value="1"/>
</dbReference>
<dbReference type="GeneID" id="24440220"/>
<evidence type="ECO:0000256" key="10">
    <source>
        <dbReference type="ARBA" id="ARBA00022837"/>
    </source>
</evidence>
<dbReference type="KEGG" id="tet:TTHERM_000690080"/>
<dbReference type="Pfam" id="PF00069">
    <property type="entry name" value="Pkinase"/>
    <property type="match status" value="1"/>
</dbReference>
<organism evidence="19 20">
    <name type="scientific">Tetrahymena thermophila (strain SB210)</name>
    <dbReference type="NCBI Taxonomy" id="312017"/>
    <lineage>
        <taxon>Eukaryota</taxon>
        <taxon>Sar</taxon>
        <taxon>Alveolata</taxon>
        <taxon>Ciliophora</taxon>
        <taxon>Intramacronucleata</taxon>
        <taxon>Oligohymenophorea</taxon>
        <taxon>Hymenostomatida</taxon>
        <taxon>Tetrahymenina</taxon>
        <taxon>Tetrahymenidae</taxon>
        <taxon>Tetrahymena</taxon>
    </lineage>
</organism>
<dbReference type="GO" id="GO:0004674">
    <property type="term" value="F:protein serine/threonine kinase activity"/>
    <property type="evidence" value="ECO:0007669"/>
    <property type="project" value="UniProtKB-KW"/>
</dbReference>
<name>W7XEA8_TETTS</name>
<comment type="cofactor">
    <cofactor evidence="1">
        <name>Mg(2+)</name>
        <dbReference type="ChEBI" id="CHEBI:18420"/>
    </cofactor>
</comment>
<dbReference type="PROSITE" id="PS00018">
    <property type="entry name" value="EF_HAND_1"/>
    <property type="match status" value="1"/>
</dbReference>
<feature type="compositionally biased region" description="Basic and acidic residues" evidence="16">
    <location>
        <begin position="528"/>
        <end position="538"/>
    </location>
</feature>
<keyword evidence="8 15" id="KW-0547">Nucleotide-binding</keyword>
<keyword evidence="4" id="KW-0723">Serine/threonine-protein kinase</keyword>
<dbReference type="SUPFAM" id="SSF56112">
    <property type="entry name" value="Protein kinase-like (PK-like)"/>
    <property type="match status" value="1"/>
</dbReference>
<evidence type="ECO:0000256" key="3">
    <source>
        <dbReference type="ARBA" id="ARBA00012513"/>
    </source>
</evidence>
<gene>
    <name evidence="19" type="ORF">TTHERM_000690080</name>
</gene>
<evidence type="ECO:0000256" key="11">
    <source>
        <dbReference type="ARBA" id="ARBA00022840"/>
    </source>
</evidence>